<keyword evidence="7 9" id="KW-0414">Isoprene biosynthesis</keyword>
<dbReference type="HAMAP" id="MF_00183">
    <property type="entry name" value="DXP_reductoisom"/>
    <property type="match status" value="1"/>
</dbReference>
<feature type="binding site" evidence="9">
    <location>
        <position position="225"/>
    </location>
    <ligand>
        <name>NADPH</name>
        <dbReference type="ChEBI" id="CHEBI:57783"/>
    </ligand>
</feature>
<feature type="binding site" evidence="9">
    <location>
        <position position="29"/>
    </location>
    <ligand>
        <name>NADPH</name>
        <dbReference type="ChEBI" id="CHEBI:57783"/>
    </ligand>
</feature>
<comment type="cofactor">
    <cofactor evidence="9">
        <name>Mg(2+)</name>
        <dbReference type="ChEBI" id="CHEBI:18420"/>
    </cofactor>
    <cofactor evidence="9">
        <name>Mn(2+)</name>
        <dbReference type="ChEBI" id="CHEBI:29035"/>
    </cofactor>
</comment>
<reference evidence="13" key="2">
    <citation type="submission" date="2021-09" db="EMBL/GenBank/DDBJ databases">
        <authorList>
            <person name="Gilroy R."/>
        </authorList>
    </citation>
    <scope>NUCLEOTIDE SEQUENCE</scope>
    <source>
        <strain evidence="13">ChiGjej2B2-19336</strain>
    </source>
</reference>
<dbReference type="GO" id="GO:0030145">
    <property type="term" value="F:manganese ion binding"/>
    <property type="evidence" value="ECO:0007669"/>
    <property type="project" value="TreeGrafter"/>
</dbReference>
<comment type="caution">
    <text evidence="13">The sequence shown here is derived from an EMBL/GenBank/DDBJ whole genome shotgun (WGS) entry which is preliminary data.</text>
</comment>
<evidence type="ECO:0000256" key="1">
    <source>
        <dbReference type="ARBA" id="ARBA00005094"/>
    </source>
</evidence>
<feature type="binding site" evidence="9">
    <location>
        <position position="172"/>
    </location>
    <ligand>
        <name>Mn(2+)</name>
        <dbReference type="ChEBI" id="CHEBI:29035"/>
    </ligand>
</feature>
<dbReference type="GO" id="GO:0030604">
    <property type="term" value="F:1-deoxy-D-xylulose-5-phosphate reductoisomerase activity"/>
    <property type="evidence" value="ECO:0007669"/>
    <property type="project" value="UniProtKB-UniRule"/>
</dbReference>
<dbReference type="RefSeq" id="WP_369694474.1">
    <property type="nucleotide sequence ID" value="NZ_DYZA01000230.1"/>
</dbReference>
<dbReference type="InterPro" id="IPR013644">
    <property type="entry name" value="DXP_reductoisomerase_C"/>
</dbReference>
<dbReference type="InterPro" id="IPR036291">
    <property type="entry name" value="NAD(P)-bd_dom_sf"/>
</dbReference>
<dbReference type="Pfam" id="PF02670">
    <property type="entry name" value="DXP_reductoisom"/>
    <property type="match status" value="1"/>
</dbReference>
<dbReference type="FunFam" id="3.40.50.720:FF:000045">
    <property type="entry name" value="1-deoxy-D-xylulose 5-phosphate reductoisomerase"/>
    <property type="match status" value="1"/>
</dbReference>
<dbReference type="Pfam" id="PF08436">
    <property type="entry name" value="DXP_redisom_C"/>
    <property type="match status" value="1"/>
</dbReference>
<dbReference type="Proteomes" id="UP000698963">
    <property type="component" value="Unassembled WGS sequence"/>
</dbReference>
<feature type="binding site" evidence="9">
    <location>
        <position position="237"/>
    </location>
    <ligand>
        <name>1-deoxy-D-xylulose 5-phosphate</name>
        <dbReference type="ChEBI" id="CHEBI:57792"/>
    </ligand>
</feature>
<feature type="binding site" evidence="9">
    <location>
        <position position="219"/>
    </location>
    <ligand>
        <name>1-deoxy-D-xylulose 5-phosphate</name>
        <dbReference type="ChEBI" id="CHEBI:57792"/>
    </ligand>
</feature>
<feature type="binding site" evidence="9">
    <location>
        <position position="172"/>
    </location>
    <ligand>
        <name>1-deoxy-D-xylulose 5-phosphate</name>
        <dbReference type="ChEBI" id="CHEBI:57792"/>
    </ligand>
</feature>
<feature type="binding site" evidence="9">
    <location>
        <position position="28"/>
    </location>
    <ligand>
        <name>NADPH</name>
        <dbReference type="ChEBI" id="CHEBI:57783"/>
    </ligand>
</feature>
<dbReference type="SUPFAM" id="SSF69055">
    <property type="entry name" value="1-deoxy-D-xylulose-5-phosphate reductoisomerase, C-terminal domain"/>
    <property type="match status" value="1"/>
</dbReference>
<feature type="binding site" evidence="9">
    <location>
        <position position="170"/>
    </location>
    <ligand>
        <name>Mn(2+)</name>
        <dbReference type="ChEBI" id="CHEBI:29035"/>
    </ligand>
</feature>
<feature type="binding site" evidence="9">
    <location>
        <position position="241"/>
    </location>
    <ligand>
        <name>1-deoxy-D-xylulose 5-phosphate</name>
        <dbReference type="ChEBI" id="CHEBI:57792"/>
    </ligand>
</feature>
<dbReference type="InterPro" id="IPR036169">
    <property type="entry name" value="DXPR_C_sf"/>
</dbReference>
<evidence type="ECO:0000256" key="7">
    <source>
        <dbReference type="ARBA" id="ARBA00023229"/>
    </source>
</evidence>
<feature type="binding site" evidence="9">
    <location>
        <position position="232"/>
    </location>
    <ligand>
        <name>1-deoxy-D-xylulose 5-phosphate</name>
        <dbReference type="ChEBI" id="CHEBI:57792"/>
    </ligand>
</feature>
<evidence type="ECO:0000256" key="9">
    <source>
        <dbReference type="HAMAP-Rule" id="MF_00183"/>
    </source>
</evidence>
<feature type="domain" description="1-deoxy-D-xylulose 5-phosphate reductoisomerase C-terminal" evidence="11">
    <location>
        <begin position="166"/>
        <end position="249"/>
    </location>
</feature>
<dbReference type="GO" id="GO:0051484">
    <property type="term" value="P:isopentenyl diphosphate biosynthetic process, methylerythritol 4-phosphate pathway involved in terpenoid biosynthetic process"/>
    <property type="evidence" value="ECO:0007669"/>
    <property type="project" value="UniProtKB-ARBA"/>
</dbReference>
<evidence type="ECO:0000256" key="4">
    <source>
        <dbReference type="ARBA" id="ARBA00022857"/>
    </source>
</evidence>
<feature type="binding site" evidence="9">
    <location>
        <position position="241"/>
    </location>
    <ligand>
        <name>Mn(2+)</name>
        <dbReference type="ChEBI" id="CHEBI:29035"/>
    </ligand>
</feature>
<evidence type="ECO:0000256" key="8">
    <source>
        <dbReference type="ARBA" id="ARBA00048543"/>
    </source>
</evidence>
<feature type="binding site" evidence="9">
    <location>
        <position position="26"/>
    </location>
    <ligand>
        <name>NADPH</name>
        <dbReference type="ChEBI" id="CHEBI:57783"/>
    </ligand>
</feature>
<comment type="pathway">
    <text evidence="1 9">Isoprenoid biosynthesis; isopentenyl diphosphate biosynthesis via DXP pathway; isopentenyl diphosphate from 1-deoxy-D-xylulose 5-phosphate: step 1/6.</text>
</comment>
<dbReference type="EMBL" id="DYZA01000230">
    <property type="protein sequence ID" value="HJD98188.1"/>
    <property type="molecule type" value="Genomic_DNA"/>
</dbReference>
<dbReference type="Gene3D" id="1.10.1740.10">
    <property type="match status" value="1"/>
</dbReference>
<dbReference type="Pfam" id="PF13288">
    <property type="entry name" value="DXPR_C"/>
    <property type="match status" value="1"/>
</dbReference>
<dbReference type="PANTHER" id="PTHR30525">
    <property type="entry name" value="1-DEOXY-D-XYLULOSE 5-PHOSPHATE REDUCTOISOMERASE"/>
    <property type="match status" value="1"/>
</dbReference>
<comment type="similarity">
    <text evidence="2 9">Belongs to the DXR family.</text>
</comment>
<keyword evidence="9" id="KW-0460">Magnesium</keyword>
<protein>
    <recommendedName>
        <fullName evidence="9">1-deoxy-D-xylulose 5-phosphate reductoisomerase</fullName>
        <shortName evidence="9">DXP reductoisomerase</shortName>
        <ecNumber evidence="9">1.1.1.267</ecNumber>
    </recommendedName>
    <alternativeName>
        <fullName evidence="9">1-deoxyxylulose-5-phosphate reductoisomerase</fullName>
    </alternativeName>
    <alternativeName>
        <fullName evidence="9">2-C-methyl-D-erythritol 4-phosphate synthase</fullName>
    </alternativeName>
</protein>
<dbReference type="SUPFAM" id="SSF51735">
    <property type="entry name" value="NAD(P)-binding Rossmann-fold domains"/>
    <property type="match status" value="1"/>
</dbReference>
<feature type="binding site" evidence="9">
    <location>
        <position position="196"/>
    </location>
    <ligand>
        <name>1-deoxy-D-xylulose 5-phosphate</name>
        <dbReference type="ChEBI" id="CHEBI:57792"/>
    </ligand>
</feature>
<feature type="binding site" evidence="9">
    <location>
        <position position="55"/>
    </location>
    <ligand>
        <name>NADPH</name>
        <dbReference type="ChEBI" id="CHEBI:57783"/>
    </ligand>
</feature>
<dbReference type="NCBIfam" id="TIGR00243">
    <property type="entry name" value="Dxr"/>
    <property type="match status" value="1"/>
</dbReference>
<evidence type="ECO:0000256" key="2">
    <source>
        <dbReference type="ARBA" id="ARBA00006825"/>
    </source>
</evidence>
<feature type="binding site" evidence="9">
    <location>
        <position position="238"/>
    </location>
    <ligand>
        <name>1-deoxy-D-xylulose 5-phosphate</name>
        <dbReference type="ChEBI" id="CHEBI:57792"/>
    </ligand>
</feature>
<dbReference type="PIRSF" id="PIRSF006205">
    <property type="entry name" value="Dxp_reductismrs"/>
    <property type="match status" value="1"/>
</dbReference>
<dbReference type="GO" id="GO:0070402">
    <property type="term" value="F:NADPH binding"/>
    <property type="evidence" value="ECO:0007669"/>
    <property type="project" value="InterPro"/>
</dbReference>
<dbReference type="InterPro" id="IPR003821">
    <property type="entry name" value="DXP_reductoisomerase"/>
</dbReference>
<reference evidence="13" key="1">
    <citation type="journal article" date="2021" name="PeerJ">
        <title>Extensive microbial diversity within the chicken gut microbiome revealed by metagenomics and culture.</title>
        <authorList>
            <person name="Gilroy R."/>
            <person name="Ravi A."/>
            <person name="Getino M."/>
            <person name="Pursley I."/>
            <person name="Horton D.L."/>
            <person name="Alikhan N.F."/>
            <person name="Baker D."/>
            <person name="Gharbi K."/>
            <person name="Hall N."/>
            <person name="Watson M."/>
            <person name="Adriaenssens E.M."/>
            <person name="Foster-Nyarko E."/>
            <person name="Jarju S."/>
            <person name="Secka A."/>
            <person name="Antonio M."/>
            <person name="Oren A."/>
            <person name="Chaudhuri R.R."/>
            <person name="La Ragione R."/>
            <person name="Hildebrand F."/>
            <person name="Pallen M.J."/>
        </authorList>
    </citation>
    <scope>NUCLEOTIDE SEQUENCE</scope>
    <source>
        <strain evidence="13">ChiGjej2B2-19336</strain>
    </source>
</reference>
<keyword evidence="5 9" id="KW-0560">Oxidoreductase</keyword>
<evidence type="ECO:0000259" key="10">
    <source>
        <dbReference type="Pfam" id="PF02670"/>
    </source>
</evidence>
<feature type="binding site" evidence="9">
    <location>
        <position position="145"/>
    </location>
    <ligand>
        <name>1-deoxy-D-xylulose 5-phosphate</name>
        <dbReference type="ChEBI" id="CHEBI:57792"/>
    </ligand>
</feature>
<dbReference type="EC" id="1.1.1.267" evidence="9"/>
<evidence type="ECO:0000313" key="14">
    <source>
        <dbReference type="Proteomes" id="UP000698963"/>
    </source>
</evidence>
<keyword evidence="3 9" id="KW-0479">Metal-binding</keyword>
<feature type="domain" description="1-deoxy-D-xylulose 5-phosphate reductoisomerase N-terminal" evidence="10">
    <location>
        <begin position="20"/>
        <end position="152"/>
    </location>
</feature>
<keyword evidence="6 9" id="KW-0464">Manganese</keyword>
<feature type="domain" description="DXP reductoisomerase C-terminal" evidence="12">
    <location>
        <begin position="281"/>
        <end position="411"/>
    </location>
</feature>
<comment type="catalytic activity">
    <reaction evidence="8">
        <text>2-C-methyl-D-erythritol 4-phosphate + NADP(+) = 1-deoxy-D-xylulose 5-phosphate + NADPH + H(+)</text>
        <dbReference type="Rhea" id="RHEA:13717"/>
        <dbReference type="ChEBI" id="CHEBI:15378"/>
        <dbReference type="ChEBI" id="CHEBI:57783"/>
        <dbReference type="ChEBI" id="CHEBI:57792"/>
        <dbReference type="ChEBI" id="CHEBI:58262"/>
        <dbReference type="ChEBI" id="CHEBI:58349"/>
        <dbReference type="EC" id="1.1.1.267"/>
    </reaction>
    <physiologicalReaction direction="right-to-left" evidence="8">
        <dbReference type="Rhea" id="RHEA:13719"/>
    </physiologicalReaction>
</comment>
<feature type="binding site" evidence="9">
    <location>
        <position position="54"/>
    </location>
    <ligand>
        <name>NADPH</name>
        <dbReference type="ChEBI" id="CHEBI:57783"/>
    </ligand>
</feature>
<evidence type="ECO:0000259" key="11">
    <source>
        <dbReference type="Pfam" id="PF08436"/>
    </source>
</evidence>
<evidence type="ECO:0000256" key="5">
    <source>
        <dbReference type="ARBA" id="ARBA00023002"/>
    </source>
</evidence>
<dbReference type="Gene3D" id="3.40.50.720">
    <property type="entry name" value="NAD(P)-binding Rossmann-like Domain"/>
    <property type="match status" value="1"/>
</dbReference>
<comment type="function">
    <text evidence="9">Catalyzes the NADPH-dependent rearrangement and reduction of 1-deoxy-D-xylulose-5-phosphate (DXP) to 2-C-methyl-D-erythritol 4-phosphate (MEP).</text>
</comment>
<name>A0A921AYN0_9BACT</name>
<keyword evidence="4 9" id="KW-0521">NADP</keyword>
<dbReference type="AlphaFoldDB" id="A0A921AYN0"/>
<feature type="binding site" evidence="9">
    <location>
        <position position="171"/>
    </location>
    <ligand>
        <name>1-deoxy-D-xylulose 5-phosphate</name>
        <dbReference type="ChEBI" id="CHEBI:57792"/>
    </ligand>
</feature>
<evidence type="ECO:0000259" key="12">
    <source>
        <dbReference type="Pfam" id="PF13288"/>
    </source>
</evidence>
<evidence type="ECO:0000256" key="3">
    <source>
        <dbReference type="ARBA" id="ARBA00022723"/>
    </source>
</evidence>
<proteinExistence type="inferred from homology"/>
<feature type="binding site" evidence="9">
    <location>
        <position position="56"/>
    </location>
    <ligand>
        <name>NADPH</name>
        <dbReference type="ChEBI" id="CHEBI:57783"/>
    </ligand>
</feature>
<feature type="binding site" evidence="9">
    <location>
        <position position="27"/>
    </location>
    <ligand>
        <name>NADPH</name>
        <dbReference type="ChEBI" id="CHEBI:57783"/>
    </ligand>
</feature>
<evidence type="ECO:0000256" key="6">
    <source>
        <dbReference type="ARBA" id="ARBA00023211"/>
    </source>
</evidence>
<sequence length="420" mass="44797">MKYISAIPCEADALPFPRRLALMGCTGSIGASTLRVLDAWKSSGKFTVQALAAGRNIELLARQADFWRPPYLAVLEKDGPHGVKALRALLPAGYAPEILSGKEGYALLSSLPEVDMVLSAQVGAAGLRATVAAALAGKTVCLANKESLVLAGKLIRQLCARTGAVILPVDSEHCALFESMAGRRESDIARLILTASGGPFRGKSREFLQTVRPQDALRHPSWSMGAKITIDSATLMNKGLEVIEAFHLYQVPVKDIEVVVHPQSVIHSLVELSDGSLIGQLAVPDMRVPIAACLAWPHLLEGTRTGIRPLRLAEVGSLTFEEPDRALFPCLDLACRALEEGLTVELSAANEVAVARFLGGEIGFPHIAALVEDVLGATPARPDFSLHDGPLETQVKAGLEAIEACDAAAREKAYLWRAPC</sequence>
<accession>A0A921AYN0</accession>
<dbReference type="InterPro" id="IPR026877">
    <property type="entry name" value="DXPR_C"/>
</dbReference>
<feature type="binding site" evidence="9">
    <location>
        <position position="146"/>
    </location>
    <ligand>
        <name>NADPH</name>
        <dbReference type="ChEBI" id="CHEBI:57783"/>
    </ligand>
</feature>
<dbReference type="PANTHER" id="PTHR30525:SF0">
    <property type="entry name" value="1-DEOXY-D-XYLULOSE 5-PHOSPHATE REDUCTOISOMERASE, CHLOROPLASTIC"/>
    <property type="match status" value="1"/>
</dbReference>
<evidence type="ECO:0000313" key="13">
    <source>
        <dbReference type="EMBL" id="HJD98188.1"/>
    </source>
</evidence>
<dbReference type="SUPFAM" id="SSF55347">
    <property type="entry name" value="Glyceraldehyde-3-phosphate dehydrogenase-like, C-terminal domain"/>
    <property type="match status" value="1"/>
</dbReference>
<organism evidence="13 14">
    <name type="scientific">Mailhella massiliensis</name>
    <dbReference type="NCBI Taxonomy" id="1903261"/>
    <lineage>
        <taxon>Bacteria</taxon>
        <taxon>Pseudomonadati</taxon>
        <taxon>Thermodesulfobacteriota</taxon>
        <taxon>Desulfovibrionia</taxon>
        <taxon>Desulfovibrionales</taxon>
        <taxon>Desulfovibrionaceae</taxon>
        <taxon>Mailhella</taxon>
    </lineage>
</organism>
<dbReference type="InterPro" id="IPR013512">
    <property type="entry name" value="DXP_reductoisomerase_N"/>
</dbReference>
<gene>
    <name evidence="9 13" type="primary">dxr</name>
    <name evidence="13" type="ORF">K8W16_11150</name>
</gene>
<feature type="binding site" evidence="9">
    <location>
        <position position="144"/>
    </location>
    <ligand>
        <name>NADPH</name>
        <dbReference type="ChEBI" id="CHEBI:57783"/>
    </ligand>
</feature>